<protein>
    <submittedName>
        <fullName evidence="1">Uncharacterized protein</fullName>
    </submittedName>
</protein>
<gene>
    <name evidence="2" type="ORF">CH238_08225</name>
    <name evidence="1" type="ORF">CLOLEP_01669</name>
</gene>
<evidence type="ECO:0000313" key="3">
    <source>
        <dbReference type="Proteomes" id="UP000003490"/>
    </source>
</evidence>
<dbReference type="eggNOG" id="ENOG50303UF">
    <property type="taxonomic scope" value="Bacteria"/>
</dbReference>
<dbReference type="EMBL" id="ABCB02000018">
    <property type="protein sequence ID" value="EDO61274.1"/>
    <property type="molecule type" value="Genomic_DNA"/>
</dbReference>
<keyword evidence="4" id="KW-1185">Reference proteome</keyword>
<evidence type="ECO:0000313" key="1">
    <source>
        <dbReference type="EMBL" id="EDO61274.1"/>
    </source>
</evidence>
<organism evidence="1 3">
    <name type="scientific">[Clostridium] leptum DSM 753</name>
    <dbReference type="NCBI Taxonomy" id="428125"/>
    <lineage>
        <taxon>Bacteria</taxon>
        <taxon>Bacillati</taxon>
        <taxon>Bacillota</taxon>
        <taxon>Clostridia</taxon>
        <taxon>Eubacteriales</taxon>
        <taxon>Oscillospiraceae</taxon>
        <taxon>Oscillospiraceae incertae sedis</taxon>
    </lineage>
</organism>
<sequence length="94" mass="11367">METLTDDQIFKIRRNLSDAGCGVPLIEKFLLLEQNHRREEQYRLLSQHRLSLLEALHQDQYKIDCLDYLVYAMEKEDKESMKSQKKIKCRRKRP</sequence>
<reference evidence="2 4" key="3">
    <citation type="submission" date="2017-07" db="EMBL/GenBank/DDBJ databases">
        <title>Prevalence of linear plasmids in Cutibacterium (Propionibacterium) acnes isolates obtained from prostatic tissue.</title>
        <authorList>
            <person name="Davidsson S."/>
            <person name="Carlsson J."/>
            <person name="Molling P."/>
            <person name="Andren O."/>
            <person name="Andersson S.-O."/>
            <person name="Brzuszkiewicz E."/>
            <person name="Poehlein A."/>
            <person name="Al-Zeer M."/>
            <person name="Brinkmann V."/>
            <person name="Scavenius C."/>
            <person name="Nazipi S."/>
            <person name="Soderquist B."/>
            <person name="Bruggemann H."/>
        </authorList>
    </citation>
    <scope>NUCLEOTIDE SEQUENCE [LARGE SCALE GENOMIC DNA]</scope>
    <source>
        <strain evidence="2 4">DSM 753</strain>
    </source>
</reference>
<dbReference type="HOGENOM" id="CLU_184401_0_0_9"/>
<dbReference type="EMBL" id="NOXF01000005">
    <property type="protein sequence ID" value="PEQ24541.1"/>
    <property type="molecule type" value="Genomic_DNA"/>
</dbReference>
<reference evidence="1 3" key="2">
    <citation type="submission" date="2007-08" db="EMBL/GenBank/DDBJ databases">
        <authorList>
            <person name="Fulton L."/>
            <person name="Clifton S."/>
            <person name="Fulton B."/>
            <person name="Xu J."/>
            <person name="Minx P."/>
            <person name="Pepin K.H."/>
            <person name="Johnson M."/>
            <person name="Thiruvilangam P."/>
            <person name="Bhonagiri V."/>
            <person name="Nash W.E."/>
            <person name="Wang C."/>
            <person name="Mardis E.R."/>
            <person name="Wilson R.K."/>
        </authorList>
    </citation>
    <scope>NUCLEOTIDE SEQUENCE [LARGE SCALE GENOMIC DNA]</scope>
    <source>
        <strain evidence="1 3">DSM 753</strain>
    </source>
</reference>
<dbReference type="OrthoDB" id="3078708at2"/>
<evidence type="ECO:0000313" key="4">
    <source>
        <dbReference type="Proteomes" id="UP000220611"/>
    </source>
</evidence>
<comment type="caution">
    <text evidence="1">The sequence shown here is derived from an EMBL/GenBank/DDBJ whole genome shotgun (WGS) entry which is preliminary data.</text>
</comment>
<dbReference type="Proteomes" id="UP000003490">
    <property type="component" value="Unassembled WGS sequence"/>
</dbReference>
<dbReference type="AlphaFoldDB" id="A7VSX8"/>
<reference evidence="1 3" key="1">
    <citation type="submission" date="2007-08" db="EMBL/GenBank/DDBJ databases">
        <title>Draft genome sequence of Clostridium leptum (DSM 753).</title>
        <authorList>
            <person name="Sudarsanam P."/>
            <person name="Ley R."/>
            <person name="Guruge J."/>
            <person name="Turnbaugh P.J."/>
            <person name="Mahowald M."/>
            <person name="Liep D."/>
            <person name="Gordon J."/>
        </authorList>
    </citation>
    <scope>NUCLEOTIDE SEQUENCE [LARGE SCALE GENOMIC DNA]</scope>
    <source>
        <strain evidence="1 3">DSM 753</strain>
    </source>
</reference>
<proteinExistence type="predicted"/>
<evidence type="ECO:0000313" key="2">
    <source>
        <dbReference type="EMBL" id="PEQ24541.1"/>
    </source>
</evidence>
<accession>A7VSX8</accession>
<name>A7VSX8_9FIRM</name>
<dbReference type="Proteomes" id="UP000220611">
    <property type="component" value="Unassembled WGS sequence"/>
</dbReference>